<reference evidence="1" key="1">
    <citation type="submission" date="2018-11" db="EMBL/GenBank/DDBJ databases">
        <authorList>
            <consortium name="Pathogen Informatics"/>
        </authorList>
    </citation>
    <scope>NUCLEOTIDE SEQUENCE</scope>
</reference>
<keyword evidence="2" id="KW-1185">Reference proteome</keyword>
<name>A0A3S5B9D2_9PLAT</name>
<sequence>MGSRILLARTPHSWPFTVLFIAGKEENEWSLEIIAGKAHVVVVNNGDVKSLVDGEKLVSLPLRLETGLKDNFLIVTRSGRDNLIVQAFSNQDKSQTDDSFMEISSARLLELRITLDGLETGQTRRAVYLAAGQAWHNRLVGLLGRNDNEKYTDYVPINRKLISESSGLSRFCLNGCSMVSNIMEVVL</sequence>
<comment type="caution">
    <text evidence="1">The sequence shown here is derived from an EMBL/GenBank/DDBJ whole genome shotgun (WGS) entry which is preliminary data.</text>
</comment>
<gene>
    <name evidence="1" type="ORF">PXEA_LOCUS33635</name>
</gene>
<dbReference type="Proteomes" id="UP000784294">
    <property type="component" value="Unassembled WGS sequence"/>
</dbReference>
<organism evidence="1 2">
    <name type="scientific">Protopolystoma xenopodis</name>
    <dbReference type="NCBI Taxonomy" id="117903"/>
    <lineage>
        <taxon>Eukaryota</taxon>
        <taxon>Metazoa</taxon>
        <taxon>Spiralia</taxon>
        <taxon>Lophotrochozoa</taxon>
        <taxon>Platyhelminthes</taxon>
        <taxon>Monogenea</taxon>
        <taxon>Polyopisthocotylea</taxon>
        <taxon>Polystomatidea</taxon>
        <taxon>Polystomatidae</taxon>
        <taxon>Protopolystoma</taxon>
    </lineage>
</organism>
<dbReference type="AlphaFoldDB" id="A0A3S5B9D2"/>
<accession>A0A3S5B9D2</accession>
<protein>
    <submittedName>
        <fullName evidence="1">Uncharacterized protein</fullName>
    </submittedName>
</protein>
<proteinExistence type="predicted"/>
<evidence type="ECO:0000313" key="2">
    <source>
        <dbReference type="Proteomes" id="UP000784294"/>
    </source>
</evidence>
<dbReference type="EMBL" id="CAAALY010264007">
    <property type="protein sequence ID" value="VEL40195.1"/>
    <property type="molecule type" value="Genomic_DNA"/>
</dbReference>
<evidence type="ECO:0000313" key="1">
    <source>
        <dbReference type="EMBL" id="VEL40195.1"/>
    </source>
</evidence>